<organism evidence="2 3">
    <name type="scientific">Amycolatopsis pithecellobii</name>
    <dbReference type="NCBI Taxonomy" id="664692"/>
    <lineage>
        <taxon>Bacteria</taxon>
        <taxon>Bacillati</taxon>
        <taxon>Actinomycetota</taxon>
        <taxon>Actinomycetes</taxon>
        <taxon>Pseudonocardiales</taxon>
        <taxon>Pseudonocardiaceae</taxon>
        <taxon>Amycolatopsis</taxon>
    </lineage>
</organism>
<evidence type="ECO:0000313" key="2">
    <source>
        <dbReference type="EMBL" id="MTD54510.1"/>
    </source>
</evidence>
<dbReference type="RefSeq" id="WP_154756721.1">
    <property type="nucleotide sequence ID" value="NZ_WMBA01000012.1"/>
</dbReference>
<dbReference type="OrthoDB" id="3695078at2"/>
<gene>
    <name evidence="2" type="ORF">GKO32_11055</name>
</gene>
<accession>A0A6N7Z368</accession>
<feature type="region of interest" description="Disordered" evidence="1">
    <location>
        <begin position="92"/>
        <end position="122"/>
    </location>
</feature>
<keyword evidence="3" id="KW-1185">Reference proteome</keyword>
<dbReference type="EMBL" id="WMBA01000012">
    <property type="protein sequence ID" value="MTD54510.1"/>
    <property type="molecule type" value="Genomic_DNA"/>
</dbReference>
<feature type="compositionally biased region" description="Polar residues" evidence="1">
    <location>
        <begin position="113"/>
        <end position="122"/>
    </location>
</feature>
<reference evidence="2 3" key="1">
    <citation type="submission" date="2019-11" db="EMBL/GenBank/DDBJ databases">
        <title>Draft genome of Amycolatopsis RM579.</title>
        <authorList>
            <person name="Duangmal K."/>
            <person name="Mingma R."/>
        </authorList>
    </citation>
    <scope>NUCLEOTIDE SEQUENCE [LARGE SCALE GENOMIC DNA]</scope>
    <source>
        <strain evidence="2 3">RM579</strain>
    </source>
</reference>
<comment type="caution">
    <text evidence="2">The sequence shown here is derived from an EMBL/GenBank/DDBJ whole genome shotgun (WGS) entry which is preliminary data.</text>
</comment>
<evidence type="ECO:0000313" key="3">
    <source>
        <dbReference type="Proteomes" id="UP000440096"/>
    </source>
</evidence>
<protein>
    <submittedName>
        <fullName evidence="2">Uncharacterized protein</fullName>
    </submittedName>
</protein>
<dbReference type="Proteomes" id="UP000440096">
    <property type="component" value="Unassembled WGS sequence"/>
</dbReference>
<proteinExistence type="predicted"/>
<evidence type="ECO:0000256" key="1">
    <source>
        <dbReference type="SAM" id="MobiDB-lite"/>
    </source>
</evidence>
<dbReference type="AlphaFoldDB" id="A0A6N7Z368"/>
<name>A0A6N7Z368_9PSEU</name>
<sequence>MDRVGTGLILAWEDAYRRYSAAAGPNVVETSRAVACAWRELETAGALPWWLRAAVRSAAEAFEQQARSWEAESVRVAPRSVRTRIRCTLAPGTGEHAGVRVPHSREPGDAATPQRQSTVDYG</sequence>